<dbReference type="InterPro" id="IPR017441">
    <property type="entry name" value="Protein_kinase_ATP_BS"/>
</dbReference>
<dbReference type="SUPFAM" id="SSF50729">
    <property type="entry name" value="PH domain-like"/>
    <property type="match status" value="1"/>
</dbReference>
<keyword evidence="6 9" id="KW-0067">ATP-binding</keyword>
<dbReference type="Proteomes" id="UP000789342">
    <property type="component" value="Unassembled WGS sequence"/>
</dbReference>
<comment type="catalytic activity">
    <reaction evidence="7">
        <text>L-threonyl-[protein] + ATP = O-phospho-L-threonyl-[protein] + ADP + H(+)</text>
        <dbReference type="Rhea" id="RHEA:46608"/>
        <dbReference type="Rhea" id="RHEA-COMP:11060"/>
        <dbReference type="Rhea" id="RHEA-COMP:11605"/>
        <dbReference type="ChEBI" id="CHEBI:15378"/>
        <dbReference type="ChEBI" id="CHEBI:30013"/>
        <dbReference type="ChEBI" id="CHEBI:30616"/>
        <dbReference type="ChEBI" id="CHEBI:61977"/>
        <dbReference type="ChEBI" id="CHEBI:456216"/>
        <dbReference type="EC" id="2.7.11.1"/>
    </reaction>
</comment>
<dbReference type="InterPro" id="IPR011993">
    <property type="entry name" value="PH-like_dom_sf"/>
</dbReference>
<feature type="domain" description="Protein kinase" evidence="11">
    <location>
        <begin position="60"/>
        <end position="347"/>
    </location>
</feature>
<comment type="caution">
    <text evidence="12">The sequence shown here is derived from an EMBL/GenBank/DDBJ whole genome shotgun (WGS) entry which is preliminary data.</text>
</comment>
<dbReference type="EC" id="2.7.11.1" evidence="1"/>
<dbReference type="Pfam" id="PF14593">
    <property type="entry name" value="PH_3"/>
    <property type="match status" value="1"/>
</dbReference>
<keyword evidence="3" id="KW-0808">Transferase</keyword>
<evidence type="ECO:0000256" key="7">
    <source>
        <dbReference type="ARBA" id="ARBA00047899"/>
    </source>
</evidence>
<dbReference type="PANTHER" id="PTHR24356">
    <property type="entry name" value="SERINE/THREONINE-PROTEIN KINASE"/>
    <property type="match status" value="1"/>
</dbReference>
<evidence type="ECO:0000256" key="9">
    <source>
        <dbReference type="PROSITE-ProRule" id="PRU10141"/>
    </source>
</evidence>
<name>A0A9N9E620_9GLOM</name>
<dbReference type="EMBL" id="CAJVPV010011487">
    <property type="protein sequence ID" value="CAG8661452.1"/>
    <property type="molecule type" value="Genomic_DNA"/>
</dbReference>
<dbReference type="Gene3D" id="2.30.29.30">
    <property type="entry name" value="Pleckstrin-homology domain (PH domain)/Phosphotyrosine-binding domain (PTB)"/>
    <property type="match status" value="1"/>
</dbReference>
<dbReference type="GO" id="GO:0035556">
    <property type="term" value="P:intracellular signal transduction"/>
    <property type="evidence" value="ECO:0007669"/>
    <property type="project" value="TreeGrafter"/>
</dbReference>
<comment type="catalytic activity">
    <reaction evidence="8">
        <text>L-seryl-[protein] + ATP = O-phospho-L-seryl-[protein] + ADP + H(+)</text>
        <dbReference type="Rhea" id="RHEA:17989"/>
        <dbReference type="Rhea" id="RHEA-COMP:9863"/>
        <dbReference type="Rhea" id="RHEA-COMP:11604"/>
        <dbReference type="ChEBI" id="CHEBI:15378"/>
        <dbReference type="ChEBI" id="CHEBI:29999"/>
        <dbReference type="ChEBI" id="CHEBI:30616"/>
        <dbReference type="ChEBI" id="CHEBI:83421"/>
        <dbReference type="ChEBI" id="CHEBI:456216"/>
        <dbReference type="EC" id="2.7.11.1"/>
    </reaction>
</comment>
<organism evidence="12 13">
    <name type="scientific">Acaulospora morrowiae</name>
    <dbReference type="NCBI Taxonomy" id="94023"/>
    <lineage>
        <taxon>Eukaryota</taxon>
        <taxon>Fungi</taxon>
        <taxon>Fungi incertae sedis</taxon>
        <taxon>Mucoromycota</taxon>
        <taxon>Glomeromycotina</taxon>
        <taxon>Glomeromycetes</taxon>
        <taxon>Diversisporales</taxon>
        <taxon>Acaulosporaceae</taxon>
        <taxon>Acaulospora</taxon>
    </lineage>
</organism>
<dbReference type="SUPFAM" id="SSF56112">
    <property type="entry name" value="Protein kinase-like (PK-like)"/>
    <property type="match status" value="1"/>
</dbReference>
<keyword evidence="5" id="KW-0418">Kinase</keyword>
<dbReference type="OrthoDB" id="347657at2759"/>
<keyword evidence="2" id="KW-0723">Serine/threonine-protein kinase</keyword>
<dbReference type="CDD" id="cd01262">
    <property type="entry name" value="PH_PDK1"/>
    <property type="match status" value="1"/>
</dbReference>
<dbReference type="GO" id="GO:0004674">
    <property type="term" value="F:protein serine/threonine kinase activity"/>
    <property type="evidence" value="ECO:0007669"/>
    <property type="project" value="UniProtKB-KW"/>
</dbReference>
<dbReference type="GO" id="GO:0005524">
    <property type="term" value="F:ATP binding"/>
    <property type="evidence" value="ECO:0007669"/>
    <property type="project" value="UniProtKB-UniRule"/>
</dbReference>
<sequence length="547" mass="62230">NNSINPYPHANGVHKENGHDSTGQRSQPPSPTTTRPPQLESQSPKISQTPSIRKKGVKDFDFGRTLGEGSYSTVVSARDRTTGREYAIKILDKKHIIKEKKVKYVNIEKNTLNKMNHPGIEKRIRMRTVNNLITRHYSILTHTFSLIDFVLDHAKNGELLTFIKKLGSFDLNCTRFYAAQILSAIVYMHSQGRFETGKVNTILMCQPPTYCKEITYSKLHVKVTDFGTAKILESNADGEEDDRANSFVGTAEYVSPELLKEKAACKSSDFWALGCIIYQLIAGRPPFKGSNEYMTFQKIVNLEYTFPEGFPPTAKDLVQKLLVLNPSERLGAGGRAGITRLKSHPFFEGIEWDKIWELPAPDLLPYLPPTPQHNKEELRTTATTYLREISDHVGENGNSPIATGLKQSDLFELDGRTSSEDPDKMDPEKVKKLEEQKKTSAQWVSFLHKSELIIRSGTINKRKGFFTKKRLLILTDLPRLIYVDQEKMTQKGEIYWSSRMVVELKNKKTFFIHTPRKTYYFDDPNATASEWVNKINELLAANYGETL</sequence>
<dbReference type="InterPro" id="IPR050236">
    <property type="entry name" value="Ser_Thr_kinase_AGC"/>
</dbReference>
<dbReference type="Pfam" id="PF00069">
    <property type="entry name" value="Pkinase"/>
    <property type="match status" value="1"/>
</dbReference>
<dbReference type="InterPro" id="IPR000719">
    <property type="entry name" value="Prot_kinase_dom"/>
</dbReference>
<feature type="compositionally biased region" description="Polar residues" evidence="10">
    <location>
        <begin position="39"/>
        <end position="51"/>
    </location>
</feature>
<evidence type="ECO:0000256" key="6">
    <source>
        <dbReference type="ARBA" id="ARBA00022840"/>
    </source>
</evidence>
<evidence type="ECO:0000313" key="13">
    <source>
        <dbReference type="Proteomes" id="UP000789342"/>
    </source>
</evidence>
<dbReference type="InterPro" id="IPR033931">
    <property type="entry name" value="PDK1-typ_PH"/>
</dbReference>
<dbReference type="PROSITE" id="PS00107">
    <property type="entry name" value="PROTEIN_KINASE_ATP"/>
    <property type="match status" value="1"/>
</dbReference>
<dbReference type="Gene3D" id="3.30.200.20">
    <property type="entry name" value="Phosphorylase Kinase, domain 1"/>
    <property type="match status" value="1"/>
</dbReference>
<keyword evidence="13" id="KW-1185">Reference proteome</keyword>
<accession>A0A9N9E620</accession>
<evidence type="ECO:0000259" key="11">
    <source>
        <dbReference type="PROSITE" id="PS50011"/>
    </source>
</evidence>
<evidence type="ECO:0000256" key="2">
    <source>
        <dbReference type="ARBA" id="ARBA00022527"/>
    </source>
</evidence>
<feature type="binding site" evidence="9">
    <location>
        <position position="89"/>
    </location>
    <ligand>
        <name>ATP</name>
        <dbReference type="ChEBI" id="CHEBI:30616"/>
    </ligand>
</feature>
<evidence type="ECO:0000256" key="8">
    <source>
        <dbReference type="ARBA" id="ARBA00048679"/>
    </source>
</evidence>
<dbReference type="PROSITE" id="PS50011">
    <property type="entry name" value="PROTEIN_KINASE_DOM"/>
    <property type="match status" value="1"/>
</dbReference>
<evidence type="ECO:0000256" key="5">
    <source>
        <dbReference type="ARBA" id="ARBA00022777"/>
    </source>
</evidence>
<evidence type="ECO:0000256" key="1">
    <source>
        <dbReference type="ARBA" id="ARBA00012513"/>
    </source>
</evidence>
<dbReference type="PANTHER" id="PTHR24356:SF163">
    <property type="entry name" value="3-PHOSPHOINOSITIDE-DEPENDENT PROTEIN KINASE 1-RELATED"/>
    <property type="match status" value="1"/>
</dbReference>
<keyword evidence="4 9" id="KW-0547">Nucleotide-binding</keyword>
<evidence type="ECO:0000313" key="12">
    <source>
        <dbReference type="EMBL" id="CAG8661452.1"/>
    </source>
</evidence>
<dbReference type="CDD" id="cd05581">
    <property type="entry name" value="STKc_PDK1"/>
    <property type="match status" value="1"/>
</dbReference>
<evidence type="ECO:0000256" key="10">
    <source>
        <dbReference type="SAM" id="MobiDB-lite"/>
    </source>
</evidence>
<feature type="compositionally biased region" description="Low complexity" evidence="10">
    <location>
        <begin position="24"/>
        <end position="38"/>
    </location>
</feature>
<dbReference type="InterPro" id="IPR039046">
    <property type="entry name" value="PDPK1"/>
</dbReference>
<dbReference type="InterPro" id="IPR001849">
    <property type="entry name" value="PH_domain"/>
</dbReference>
<proteinExistence type="predicted"/>
<evidence type="ECO:0000256" key="4">
    <source>
        <dbReference type="ARBA" id="ARBA00022741"/>
    </source>
</evidence>
<dbReference type="Gene3D" id="1.10.510.10">
    <property type="entry name" value="Transferase(Phosphotransferase) domain 1"/>
    <property type="match status" value="1"/>
</dbReference>
<gene>
    <name evidence="12" type="ORF">AMORRO_LOCUS10421</name>
</gene>
<feature type="non-terminal residue" evidence="12">
    <location>
        <position position="547"/>
    </location>
</feature>
<feature type="region of interest" description="Disordered" evidence="10">
    <location>
        <begin position="1"/>
        <end position="52"/>
    </location>
</feature>
<dbReference type="AlphaFoldDB" id="A0A9N9E620"/>
<protein>
    <recommendedName>
        <fullName evidence="1">non-specific serine/threonine protein kinase</fullName>
        <ecNumber evidence="1">2.7.11.1</ecNumber>
    </recommendedName>
</protein>
<evidence type="ECO:0000256" key="3">
    <source>
        <dbReference type="ARBA" id="ARBA00022679"/>
    </source>
</evidence>
<dbReference type="InterPro" id="IPR011009">
    <property type="entry name" value="Kinase-like_dom_sf"/>
</dbReference>
<dbReference type="SMART" id="SM00233">
    <property type="entry name" value="PH"/>
    <property type="match status" value="1"/>
</dbReference>
<reference evidence="12" key="1">
    <citation type="submission" date="2021-06" db="EMBL/GenBank/DDBJ databases">
        <authorList>
            <person name="Kallberg Y."/>
            <person name="Tangrot J."/>
            <person name="Rosling A."/>
        </authorList>
    </citation>
    <scope>NUCLEOTIDE SEQUENCE</scope>
    <source>
        <strain evidence="12">CL551</strain>
    </source>
</reference>